<dbReference type="RefSeq" id="WP_344007588.1">
    <property type="nucleotide sequence ID" value="NZ_BAAAMY010000005.1"/>
</dbReference>
<evidence type="ECO:0000313" key="3">
    <source>
        <dbReference type="Proteomes" id="UP001501612"/>
    </source>
</evidence>
<dbReference type="Pfam" id="PF05787">
    <property type="entry name" value="PhoX"/>
    <property type="match status" value="1"/>
</dbReference>
<keyword evidence="3" id="KW-1185">Reference proteome</keyword>
<dbReference type="PANTHER" id="PTHR35399:SF2">
    <property type="entry name" value="DUF839 DOMAIN-CONTAINING PROTEIN"/>
    <property type="match status" value="1"/>
</dbReference>
<name>A0ABP5AXH9_9ACTN</name>
<evidence type="ECO:0000313" key="2">
    <source>
        <dbReference type="EMBL" id="GAA1922180.1"/>
    </source>
</evidence>
<feature type="region of interest" description="Disordered" evidence="1">
    <location>
        <begin position="667"/>
        <end position="688"/>
    </location>
</feature>
<sequence length="698" mass="75030">MSTSPATRTLLPLLPDPMAEGHSRASRSAMTCTYRCDDACFKPAPNTTATPHVRDEIAKVVQRRSVLKGAAVGTGALALAGGVLSSPVAAAPGAGRGAGGAVSEANPSADLATTPFRTVPPNRRDAVVVPDGFTNDVVIRWGDGVLPGAPRFDAYDQSVAAAKKQFGYNCDYVGLLDHPSNRARSVLVVNHEYTTEPAMFPAEGYTDAEKIEIEMYNHGISVVEVKRGATPGSWNRVAPRNAPLNRRINVDTTFFVTGPAAGSDRLKTTADPSGTRVKGTLNNCAGGMTPWGTVLSGEENFNQYFAGTIDPEYAASYARYGISATGSRNWGSVDPRFDLGTEPNEPNRFGWIVEVDPRQPKASPRKHTMLGRFKHEGANVIISREGYAVAYMGDDERGDYLYKFVSKRKMAKGRSGAARDRNKKLLTEGTLYVARLVGDGAEDGTYDGTGRWIPLCSDTESFVDGWTVEDILVDTRLAADAVAPTRMDRPEDVEPNLVNGRVYAALTNNSQRGTRFPADEANPITTSQVRDSLDGELTPAAGNNNGYVLEMLAARGDHAAPAFTWNLLLVCGDPEAQETYFGGYPKEEVSPISCPDNVAFDTKGNLWISTDGNRLGSNDGIFRVPVAGAERGNVQQFLTVPRGAEACGPLLTDGDRALWTAVQHPGELDGSSFDEPGSTWPHTDDFPRPSVVVTYRRG</sequence>
<evidence type="ECO:0000256" key="1">
    <source>
        <dbReference type="SAM" id="MobiDB-lite"/>
    </source>
</evidence>
<gene>
    <name evidence="2" type="ORF">GCM10009737_24580</name>
</gene>
<proteinExistence type="predicted"/>
<dbReference type="InterPro" id="IPR019546">
    <property type="entry name" value="TAT_signal_bac_arc"/>
</dbReference>
<comment type="caution">
    <text evidence="2">The sequence shown here is derived from an EMBL/GenBank/DDBJ whole genome shotgun (WGS) entry which is preliminary data.</text>
</comment>
<dbReference type="PANTHER" id="PTHR35399">
    <property type="entry name" value="SLR8030 PROTEIN"/>
    <property type="match status" value="1"/>
</dbReference>
<dbReference type="PROSITE" id="PS51318">
    <property type="entry name" value="TAT"/>
    <property type="match status" value="1"/>
</dbReference>
<dbReference type="InterPro" id="IPR008557">
    <property type="entry name" value="PhoX"/>
</dbReference>
<feature type="region of interest" description="Disordered" evidence="1">
    <location>
        <begin position="1"/>
        <end position="22"/>
    </location>
</feature>
<dbReference type="InterPro" id="IPR006311">
    <property type="entry name" value="TAT_signal"/>
</dbReference>
<protein>
    <submittedName>
        <fullName evidence="2">PhoX family phosphatase</fullName>
    </submittedName>
</protein>
<accession>A0ABP5AXH9</accession>
<organism evidence="2 3">
    <name type="scientific">Nocardioides lentus</name>
    <dbReference type="NCBI Taxonomy" id="338077"/>
    <lineage>
        <taxon>Bacteria</taxon>
        <taxon>Bacillati</taxon>
        <taxon>Actinomycetota</taxon>
        <taxon>Actinomycetes</taxon>
        <taxon>Propionibacteriales</taxon>
        <taxon>Nocardioidaceae</taxon>
        <taxon>Nocardioides</taxon>
    </lineage>
</organism>
<reference evidence="3" key="1">
    <citation type="journal article" date="2019" name="Int. J. Syst. Evol. Microbiol.">
        <title>The Global Catalogue of Microorganisms (GCM) 10K type strain sequencing project: providing services to taxonomists for standard genome sequencing and annotation.</title>
        <authorList>
            <consortium name="The Broad Institute Genomics Platform"/>
            <consortium name="The Broad Institute Genome Sequencing Center for Infectious Disease"/>
            <person name="Wu L."/>
            <person name="Ma J."/>
        </authorList>
    </citation>
    <scope>NUCLEOTIDE SEQUENCE [LARGE SCALE GENOMIC DNA]</scope>
    <source>
        <strain evidence="3">JCM 14046</strain>
    </source>
</reference>
<dbReference type="EMBL" id="BAAAMY010000005">
    <property type="protein sequence ID" value="GAA1922180.1"/>
    <property type="molecule type" value="Genomic_DNA"/>
</dbReference>
<dbReference type="NCBIfam" id="TIGR01409">
    <property type="entry name" value="TAT_signal_seq"/>
    <property type="match status" value="1"/>
</dbReference>
<dbReference type="Proteomes" id="UP001501612">
    <property type="component" value="Unassembled WGS sequence"/>
</dbReference>